<dbReference type="EMBL" id="JARJCW010000047">
    <property type="protein sequence ID" value="KAJ7204392.1"/>
    <property type="molecule type" value="Genomic_DNA"/>
</dbReference>
<dbReference type="InterPro" id="IPR002110">
    <property type="entry name" value="Ankyrin_rpt"/>
</dbReference>
<dbReference type="SUPFAM" id="SSF48403">
    <property type="entry name" value="Ankyrin repeat"/>
    <property type="match status" value="1"/>
</dbReference>
<comment type="caution">
    <text evidence="4">The sequence shown here is derived from an EMBL/GenBank/DDBJ whole genome shotgun (WGS) entry which is preliminary data.</text>
</comment>
<evidence type="ECO:0000256" key="2">
    <source>
        <dbReference type="ARBA" id="ARBA00023043"/>
    </source>
</evidence>
<dbReference type="Gene3D" id="1.25.40.20">
    <property type="entry name" value="Ankyrin repeat-containing domain"/>
    <property type="match status" value="1"/>
</dbReference>
<reference evidence="4" key="1">
    <citation type="submission" date="2023-03" db="EMBL/GenBank/DDBJ databases">
        <title>Massive genome expansion in bonnet fungi (Mycena s.s.) driven by repeated elements and novel gene families across ecological guilds.</title>
        <authorList>
            <consortium name="Lawrence Berkeley National Laboratory"/>
            <person name="Harder C.B."/>
            <person name="Miyauchi S."/>
            <person name="Viragh M."/>
            <person name="Kuo A."/>
            <person name="Thoen E."/>
            <person name="Andreopoulos B."/>
            <person name="Lu D."/>
            <person name="Skrede I."/>
            <person name="Drula E."/>
            <person name="Henrissat B."/>
            <person name="Morin E."/>
            <person name="Kohler A."/>
            <person name="Barry K."/>
            <person name="LaButti K."/>
            <person name="Morin E."/>
            <person name="Salamov A."/>
            <person name="Lipzen A."/>
            <person name="Mereny Z."/>
            <person name="Hegedus B."/>
            <person name="Baldrian P."/>
            <person name="Stursova M."/>
            <person name="Weitz H."/>
            <person name="Taylor A."/>
            <person name="Grigoriev I.V."/>
            <person name="Nagy L.G."/>
            <person name="Martin F."/>
            <person name="Kauserud H."/>
        </authorList>
    </citation>
    <scope>NUCLEOTIDE SEQUENCE</scope>
    <source>
        <strain evidence="4">9144</strain>
    </source>
</reference>
<dbReference type="AlphaFoldDB" id="A0AAD6V714"/>
<evidence type="ECO:0000256" key="1">
    <source>
        <dbReference type="ARBA" id="ARBA00022737"/>
    </source>
</evidence>
<dbReference type="Proteomes" id="UP001219525">
    <property type="component" value="Unassembled WGS sequence"/>
</dbReference>
<dbReference type="Pfam" id="PF12796">
    <property type="entry name" value="Ank_2"/>
    <property type="match status" value="1"/>
</dbReference>
<gene>
    <name evidence="4" type="ORF">GGX14DRAFT_646912</name>
</gene>
<sequence length="424" mass="47457">MSFGVGIGDVVLVTNLAWKLYKSCKESSEDFRRISNELALLHIALGETQDYLNEHNGQLADSRRNRYQILLDNCKVPLEDLNALLGRYDSLNTQSQRTWDRMRFGLKDLAEIRQRFVEITTQLSCFNTMLINSCTTRIEKKLTKFIQEVQAGMREGSVVTVPDVELSEHDAWIQLRRELEDIGISAATVEENHDYILGWFKDALANDLLEERADVVEGASICITPTRETEQDNDAARGDSGYFSADGGITAMNAASDAFEADVQRARRERNVAEVLDPLSASTSFNLSPPPFSSDIRIPLVRKRRSTALGLVRRMLKKDTAIVQAASDGDIDRVARLLSLGMDVNARDRWGWSALSMCGYGGHKAIARLLLDHGADMDNIDVDGDTPKGLAEQRGHTDVVLLFEEERAARDLKARESDREVPRP</sequence>
<keyword evidence="1" id="KW-0677">Repeat</keyword>
<keyword evidence="5" id="KW-1185">Reference proteome</keyword>
<evidence type="ECO:0008006" key="6">
    <source>
        <dbReference type="Google" id="ProtNLM"/>
    </source>
</evidence>
<evidence type="ECO:0000256" key="3">
    <source>
        <dbReference type="PROSITE-ProRule" id="PRU00023"/>
    </source>
</evidence>
<name>A0AAD6V714_9AGAR</name>
<proteinExistence type="predicted"/>
<dbReference type="PANTHER" id="PTHR24171">
    <property type="entry name" value="ANKYRIN REPEAT DOMAIN-CONTAINING PROTEIN 39-RELATED"/>
    <property type="match status" value="1"/>
</dbReference>
<organism evidence="4 5">
    <name type="scientific">Mycena pura</name>
    <dbReference type="NCBI Taxonomy" id="153505"/>
    <lineage>
        <taxon>Eukaryota</taxon>
        <taxon>Fungi</taxon>
        <taxon>Dikarya</taxon>
        <taxon>Basidiomycota</taxon>
        <taxon>Agaricomycotina</taxon>
        <taxon>Agaricomycetes</taxon>
        <taxon>Agaricomycetidae</taxon>
        <taxon>Agaricales</taxon>
        <taxon>Marasmiineae</taxon>
        <taxon>Mycenaceae</taxon>
        <taxon>Mycena</taxon>
    </lineage>
</organism>
<protein>
    <recommendedName>
        <fullName evidence="6">Fungal N-terminal domain-containing protein</fullName>
    </recommendedName>
</protein>
<evidence type="ECO:0000313" key="5">
    <source>
        <dbReference type="Proteomes" id="UP001219525"/>
    </source>
</evidence>
<dbReference type="SMART" id="SM00248">
    <property type="entry name" value="ANK"/>
    <property type="match status" value="3"/>
</dbReference>
<accession>A0AAD6V714</accession>
<evidence type="ECO:0000313" key="4">
    <source>
        <dbReference type="EMBL" id="KAJ7204392.1"/>
    </source>
</evidence>
<keyword evidence="2 3" id="KW-0040">ANK repeat</keyword>
<feature type="repeat" description="ANK" evidence="3">
    <location>
        <begin position="350"/>
        <end position="382"/>
    </location>
</feature>
<dbReference type="PROSITE" id="PS50088">
    <property type="entry name" value="ANK_REPEAT"/>
    <property type="match status" value="2"/>
</dbReference>
<feature type="repeat" description="ANK" evidence="3">
    <location>
        <begin position="317"/>
        <end position="349"/>
    </location>
</feature>
<dbReference type="InterPro" id="IPR036770">
    <property type="entry name" value="Ankyrin_rpt-contain_sf"/>
</dbReference>